<keyword evidence="4" id="KW-0808">Transferase</keyword>
<feature type="region of interest" description="Disordered" evidence="2">
    <location>
        <begin position="514"/>
        <end position="592"/>
    </location>
</feature>
<organism evidence="4 5">
    <name type="scientific">Madurella mycetomatis</name>
    <dbReference type="NCBI Taxonomy" id="100816"/>
    <lineage>
        <taxon>Eukaryota</taxon>
        <taxon>Fungi</taxon>
        <taxon>Dikarya</taxon>
        <taxon>Ascomycota</taxon>
        <taxon>Pezizomycotina</taxon>
        <taxon>Sordariomycetes</taxon>
        <taxon>Sordariomycetidae</taxon>
        <taxon>Sordariales</taxon>
        <taxon>Sordariales incertae sedis</taxon>
        <taxon>Madurella</taxon>
    </lineage>
</organism>
<dbReference type="Pfam" id="PF00069">
    <property type="entry name" value="Pkinase"/>
    <property type="match status" value="1"/>
</dbReference>
<evidence type="ECO:0000259" key="3">
    <source>
        <dbReference type="PROSITE" id="PS50011"/>
    </source>
</evidence>
<dbReference type="InterPro" id="IPR000719">
    <property type="entry name" value="Prot_kinase_dom"/>
</dbReference>
<evidence type="ECO:0000256" key="1">
    <source>
        <dbReference type="PROSITE-ProRule" id="PRU10141"/>
    </source>
</evidence>
<dbReference type="AlphaFoldDB" id="A0A175WK90"/>
<dbReference type="PROSITE" id="PS00107">
    <property type="entry name" value="PROTEIN_KINASE_ATP"/>
    <property type="match status" value="1"/>
</dbReference>
<dbReference type="GO" id="GO:0005634">
    <property type="term" value="C:nucleus"/>
    <property type="evidence" value="ECO:0007669"/>
    <property type="project" value="TreeGrafter"/>
</dbReference>
<reference evidence="4 5" key="1">
    <citation type="journal article" date="2016" name="Genome Announc.">
        <title>Genome Sequence of Madurella mycetomatis mm55, Isolated from a Human Mycetoma Case in Sudan.</title>
        <authorList>
            <person name="Smit S."/>
            <person name="Derks M.F."/>
            <person name="Bervoets S."/>
            <person name="Fahal A."/>
            <person name="van Leeuwen W."/>
            <person name="van Belkum A."/>
            <person name="van de Sande W.W."/>
        </authorList>
    </citation>
    <scope>NUCLEOTIDE SEQUENCE [LARGE SCALE GENOMIC DNA]</scope>
    <source>
        <strain evidence="5">mm55</strain>
    </source>
</reference>
<dbReference type="InterPro" id="IPR017441">
    <property type="entry name" value="Protein_kinase_ATP_BS"/>
</dbReference>
<dbReference type="Proteomes" id="UP000078237">
    <property type="component" value="Unassembled WGS sequence"/>
</dbReference>
<evidence type="ECO:0000313" key="5">
    <source>
        <dbReference type="Proteomes" id="UP000078237"/>
    </source>
</evidence>
<dbReference type="OrthoDB" id="4062651at2759"/>
<keyword evidence="4" id="KW-0418">Kinase</keyword>
<accession>A0A175WK90</accession>
<dbReference type="PANTHER" id="PTHR44167:SF24">
    <property type="entry name" value="SERINE_THREONINE-PROTEIN KINASE CHK2"/>
    <property type="match status" value="1"/>
</dbReference>
<proteinExistence type="predicted"/>
<sequence length="592" mass="66238">MEDRYYTDEAETPLEPPPPAFLLAPVNPAARKAIELPENDGLRARVDDTIGLWIDFSNPEKQVFVLGCGETDIHLPNTRASSKGSPHISEVHASFRLVEETGAVLLEDHSEDRTVETMPHNYGYTIKLRSSSRSVLVARGINPRFSVGRDKWYQFKIQWQSDGLYAFPNKDEPYTVGPSNSRTKKYLQGDRVGGGSYGTVWWVLDVTNGKVMAVKKFHNLSGKNLDFATREVANLFRINQDSSIKHEHILQIFDYAGGGEKDNWGEIFMPLMKGNLKTLVEDPGAPDPGPLSDIVLRQMLLALQCIASHNIVHRDVKPENVLWEYDEDGNYRFCLGDFGLSNDPGLARTAAGTEPFMAPEVFNRQKQTTKVDIWSLFATIVWTQIEEFRKTCSHMRAPDLHKWLVSISKMDEYATIRKMASMDPKKRPSAKDQLAILDGTSEDFGSFGVYGSDSGDGAVTDLSGRFSSMRLQETPNLSYGSSSSGQVTSPELPYYEPYASQVMQSYLEEMNPAEQSKRYVPLSPDPGDSPRGHEGAWVRPYENPYGPAETEGSGSGTAVPENWTATALPLTEEPTYYETHIPRRRHKGKHKA</sequence>
<feature type="binding site" evidence="1">
    <location>
        <position position="216"/>
    </location>
    <ligand>
        <name>ATP</name>
        <dbReference type="ChEBI" id="CHEBI:30616"/>
    </ligand>
</feature>
<dbReference type="EMBL" id="LCTW02000002">
    <property type="protein sequence ID" value="KXX83264.1"/>
    <property type="molecule type" value="Genomic_DNA"/>
</dbReference>
<keyword evidence="1" id="KW-0067">ATP-binding</keyword>
<dbReference type="CDD" id="cd00180">
    <property type="entry name" value="PKc"/>
    <property type="match status" value="1"/>
</dbReference>
<name>A0A175WK90_9PEZI</name>
<feature type="domain" description="Protein kinase" evidence="3">
    <location>
        <begin position="186"/>
        <end position="444"/>
    </location>
</feature>
<feature type="compositionally biased region" description="Basic residues" evidence="2">
    <location>
        <begin position="582"/>
        <end position="592"/>
    </location>
</feature>
<dbReference type="SUPFAM" id="SSF56112">
    <property type="entry name" value="Protein kinase-like (PK-like)"/>
    <property type="match status" value="1"/>
</dbReference>
<dbReference type="VEuPathDB" id="FungiDB:MMYC01_200211"/>
<dbReference type="SMART" id="SM00220">
    <property type="entry name" value="S_TKc"/>
    <property type="match status" value="1"/>
</dbReference>
<dbReference type="PANTHER" id="PTHR44167">
    <property type="entry name" value="OVARIAN-SPECIFIC SERINE/THREONINE-PROTEIN KINASE LOK-RELATED"/>
    <property type="match status" value="1"/>
</dbReference>
<keyword evidence="1" id="KW-0547">Nucleotide-binding</keyword>
<dbReference type="PROSITE" id="PS50011">
    <property type="entry name" value="PROTEIN_KINASE_DOM"/>
    <property type="match status" value="1"/>
</dbReference>
<comment type="caution">
    <text evidence="4">The sequence shown here is derived from an EMBL/GenBank/DDBJ whole genome shotgun (WGS) entry which is preliminary data.</text>
</comment>
<keyword evidence="5" id="KW-1185">Reference proteome</keyword>
<dbReference type="GO" id="GO:0044773">
    <property type="term" value="P:mitotic DNA damage checkpoint signaling"/>
    <property type="evidence" value="ECO:0007669"/>
    <property type="project" value="TreeGrafter"/>
</dbReference>
<dbReference type="Gene3D" id="1.10.510.10">
    <property type="entry name" value="Transferase(Phosphotransferase) domain 1"/>
    <property type="match status" value="1"/>
</dbReference>
<evidence type="ECO:0000256" key="2">
    <source>
        <dbReference type="SAM" id="MobiDB-lite"/>
    </source>
</evidence>
<dbReference type="InterPro" id="IPR011009">
    <property type="entry name" value="Kinase-like_dom_sf"/>
</dbReference>
<dbReference type="GO" id="GO:0004674">
    <property type="term" value="F:protein serine/threonine kinase activity"/>
    <property type="evidence" value="ECO:0007669"/>
    <property type="project" value="TreeGrafter"/>
</dbReference>
<evidence type="ECO:0000313" key="4">
    <source>
        <dbReference type="EMBL" id="KXX83264.1"/>
    </source>
</evidence>
<dbReference type="STRING" id="100816.A0A175WK90"/>
<gene>
    <name evidence="4" type="ORF">MMYC01_200211</name>
</gene>
<protein>
    <submittedName>
        <fullName evidence="4">Serine/threonine-protein kinase KIC1</fullName>
    </submittedName>
</protein>
<dbReference type="GO" id="GO:0005524">
    <property type="term" value="F:ATP binding"/>
    <property type="evidence" value="ECO:0007669"/>
    <property type="project" value="UniProtKB-UniRule"/>
</dbReference>